<accession>A0A095ZPK9</accession>
<organism evidence="2 3">
    <name type="scientific">Hoylesella buccalis DNF00853</name>
    <dbReference type="NCBI Taxonomy" id="1401074"/>
    <lineage>
        <taxon>Bacteria</taxon>
        <taxon>Pseudomonadati</taxon>
        <taxon>Bacteroidota</taxon>
        <taxon>Bacteroidia</taxon>
        <taxon>Bacteroidales</taxon>
        <taxon>Prevotellaceae</taxon>
        <taxon>Hoylesella</taxon>
    </lineage>
</organism>
<keyword evidence="1" id="KW-0175">Coiled coil</keyword>
<gene>
    <name evidence="2" type="ORF">HMPREF2137_02195</name>
</gene>
<reference evidence="2 3" key="1">
    <citation type="submission" date="2014-07" db="EMBL/GenBank/DDBJ databases">
        <authorList>
            <person name="McCorrison J."/>
            <person name="Sanka R."/>
            <person name="Torralba M."/>
            <person name="Gillis M."/>
            <person name="Haft D.H."/>
            <person name="Methe B."/>
            <person name="Sutton G."/>
            <person name="Nelson K.E."/>
        </authorList>
    </citation>
    <scope>NUCLEOTIDE SEQUENCE [LARGE SCALE GENOMIC DNA]</scope>
    <source>
        <strain evidence="2 3">DNF00853</strain>
    </source>
</reference>
<sequence length="475" mass="54745">MAKTSIHIKSCNIGQSEAHNKRTKEYLAHINADKLYIREDLTSCNQSWIAEQQQGLSLQQYYDNIGKMVKEKTGRAMQTKEREKVNKKTGKITKIAGCTPLREGVIVCKQDTTMEDLQHFASLCQSRFGITALQIHIHNDEGHFAVPNDANSWKSNYHAHIIWDWMNHDTGKSYKLNSDDISEMQDMVAEVLGMERGESKMLTGTQHLERNDYIVAKQKRELEEAKTKKTEMEKGNEVKAQQSKALDREIEQKQQKANRENGNAILSGLANLAGKGKFAQLEAENIEMKKQVAVIPQVVAQQVERLTITYKEEIAKEQKRADFWLEECNKQERIYKGLLAKSKNREETLRQGIQQRDQIIETMKASLADFLGQCTAICQNAIKAVIQFAHDTKAQFFTFPQAFAVNNFLTTESHDRRSGANILITFTRPFLNLFEHEKGKTEIKNVADNFDWYKERQEQKLKQQEEVRTGPRFRR</sequence>
<dbReference type="AlphaFoldDB" id="A0A095ZPK9"/>
<evidence type="ECO:0000313" key="3">
    <source>
        <dbReference type="Proteomes" id="UP000029556"/>
    </source>
</evidence>
<dbReference type="RefSeq" id="WP_036871822.1">
    <property type="nucleotide sequence ID" value="NZ_JRNN01000028.1"/>
</dbReference>
<name>A0A095ZPK9_9BACT</name>
<comment type="caution">
    <text evidence="2">The sequence shown here is derived from an EMBL/GenBank/DDBJ whole genome shotgun (WGS) entry which is preliminary data.</text>
</comment>
<dbReference type="Gene3D" id="3.30.930.30">
    <property type="match status" value="1"/>
</dbReference>
<protein>
    <submittedName>
        <fullName evidence="2">Recombinase</fullName>
    </submittedName>
</protein>
<dbReference type="Proteomes" id="UP000029556">
    <property type="component" value="Unassembled WGS sequence"/>
</dbReference>
<proteinExistence type="predicted"/>
<dbReference type="OrthoDB" id="1222728at2"/>
<evidence type="ECO:0000313" key="2">
    <source>
        <dbReference type="EMBL" id="KGF36281.1"/>
    </source>
</evidence>
<dbReference type="EMBL" id="JRNN01000028">
    <property type="protein sequence ID" value="KGF36281.1"/>
    <property type="molecule type" value="Genomic_DNA"/>
</dbReference>
<evidence type="ECO:0000256" key="1">
    <source>
        <dbReference type="SAM" id="Coils"/>
    </source>
</evidence>
<feature type="coiled-coil region" evidence="1">
    <location>
        <begin position="215"/>
        <end position="263"/>
    </location>
</feature>